<sequence length="47" mass="5164">MIKERYSSEHTSHNPDGVGFAMIGFGIWMLARVGKIKKAYKLVGAAP</sequence>
<keyword evidence="1" id="KW-0472">Membrane</keyword>
<dbReference type="EMBL" id="AWGB01000102">
    <property type="protein sequence ID" value="ESQ79474.1"/>
    <property type="molecule type" value="Genomic_DNA"/>
</dbReference>
<accession>V4NWY9</accession>
<dbReference type="Proteomes" id="UP000017837">
    <property type="component" value="Unassembled WGS sequence"/>
</dbReference>
<keyword evidence="1" id="KW-0812">Transmembrane</keyword>
<reference evidence="2 3" key="1">
    <citation type="journal article" date="2014" name="Nature">
        <title>Sequential evolution of bacterial morphology by co-option of a developmental regulator.</title>
        <authorList>
            <person name="Jiang C."/>
            <person name="Brown P.J."/>
            <person name="Ducret A."/>
            <person name="Brun Y.V."/>
        </authorList>
    </citation>
    <scope>NUCLEOTIDE SEQUENCE [LARGE SCALE GENOMIC DNA]</scope>
    <source>
        <strain evidence="2 3">DSM 16100</strain>
    </source>
</reference>
<keyword evidence="1" id="KW-1133">Transmembrane helix</keyword>
<dbReference type="PATRIC" id="fig|1121022.4.peg.4629"/>
<comment type="caution">
    <text evidence="2">The sequence shown here is derived from an EMBL/GenBank/DDBJ whole genome shotgun (WGS) entry which is preliminary data.</text>
</comment>
<gene>
    <name evidence="2" type="ORF">ABENE_22600</name>
</gene>
<feature type="transmembrane region" description="Helical" evidence="1">
    <location>
        <begin position="17"/>
        <end position="34"/>
    </location>
</feature>
<keyword evidence="3" id="KW-1185">Reference proteome</keyword>
<evidence type="ECO:0000313" key="2">
    <source>
        <dbReference type="EMBL" id="ESQ79474.1"/>
    </source>
</evidence>
<evidence type="ECO:0000313" key="3">
    <source>
        <dbReference type="Proteomes" id="UP000017837"/>
    </source>
</evidence>
<proteinExistence type="predicted"/>
<evidence type="ECO:0000256" key="1">
    <source>
        <dbReference type="SAM" id="Phobius"/>
    </source>
</evidence>
<organism evidence="2 3">
    <name type="scientific">Asticcacaulis benevestitus DSM 16100 = ATCC BAA-896</name>
    <dbReference type="NCBI Taxonomy" id="1121022"/>
    <lineage>
        <taxon>Bacteria</taxon>
        <taxon>Pseudomonadati</taxon>
        <taxon>Pseudomonadota</taxon>
        <taxon>Alphaproteobacteria</taxon>
        <taxon>Caulobacterales</taxon>
        <taxon>Caulobacteraceae</taxon>
        <taxon>Asticcacaulis</taxon>
    </lineage>
</organism>
<dbReference type="AlphaFoldDB" id="V4NWY9"/>
<protein>
    <submittedName>
        <fullName evidence="2">Uncharacterized protein</fullName>
    </submittedName>
</protein>
<name>V4NWY9_9CAUL</name>